<sequence>MYEPYEIDISYKYLKTVVDRLEEPICLIGGWAVFHNVNKNFKKATGRDYIGSRDIDLGFHFEKDWSEKDLHESTFAKSLQIIEKYLGFMPVGFRYLKEFHIETEQELNKEEAKTTPQHFVFPLYIDPVVDIIHPKFYDVFHFNPVDEPLIEMVFRNKANRTIEKSFGRNLWLPKPHVLLATKLNSVIGRDKEHKRLKDIADIFALLWFTDVEILDIKSNLLEFYDGGKIKKIIGSISKQEIINVASIIGFSYEEIERILLEITR</sequence>
<protein>
    <submittedName>
        <fullName evidence="1">Uncharacterized protein</fullName>
    </submittedName>
</protein>
<name>A0A0P8C548_9EURY</name>
<comment type="caution">
    <text evidence="1">The sequence shown here is derived from an EMBL/GenBank/DDBJ whole genome shotgun (WGS) entry which is preliminary data.</text>
</comment>
<dbReference type="EMBL" id="LKCM01000309">
    <property type="protein sequence ID" value="KPQ41759.1"/>
    <property type="molecule type" value="Genomic_DNA"/>
</dbReference>
<gene>
    <name evidence="1" type="ORF">MPEBLZ_03688</name>
</gene>
<evidence type="ECO:0000313" key="2">
    <source>
        <dbReference type="Proteomes" id="UP000050360"/>
    </source>
</evidence>
<dbReference type="Proteomes" id="UP000050360">
    <property type="component" value="Unassembled WGS sequence"/>
</dbReference>
<evidence type="ECO:0000313" key="1">
    <source>
        <dbReference type="EMBL" id="KPQ41759.1"/>
    </source>
</evidence>
<accession>A0A0P8C548</accession>
<organism evidence="1 2">
    <name type="scientific">Candidatus Methanoperedens nitratireducens</name>
    <dbReference type="NCBI Taxonomy" id="1392998"/>
    <lineage>
        <taxon>Archaea</taxon>
        <taxon>Methanobacteriati</taxon>
        <taxon>Methanobacteriota</taxon>
        <taxon>Stenosarchaea group</taxon>
        <taxon>Methanomicrobia</taxon>
        <taxon>Methanosarcinales</taxon>
        <taxon>ANME-2 cluster</taxon>
        <taxon>Candidatus Methanoperedentaceae</taxon>
        <taxon>Candidatus Methanoperedens</taxon>
    </lineage>
</organism>
<proteinExistence type="predicted"/>
<dbReference type="AlphaFoldDB" id="A0A0P8C548"/>
<reference evidence="1 2" key="1">
    <citation type="submission" date="2015-09" db="EMBL/GenBank/DDBJ databases">
        <title>A metagenomics-based metabolic model of nitrate-dependent anaerobic oxidation of methane by Methanoperedens-like archaea.</title>
        <authorList>
            <person name="Arshad A."/>
            <person name="Speth D.R."/>
            <person name="De Graaf R.M."/>
            <person name="Op Den Camp H.J."/>
            <person name="Jetten M.S."/>
            <person name="Welte C.U."/>
        </authorList>
    </citation>
    <scope>NUCLEOTIDE SEQUENCE [LARGE SCALE GENOMIC DNA]</scope>
</reference>